<keyword evidence="2" id="KW-1185">Reference proteome</keyword>
<dbReference type="EMBL" id="ML208270">
    <property type="protein sequence ID" value="TFK74183.1"/>
    <property type="molecule type" value="Genomic_DNA"/>
</dbReference>
<evidence type="ECO:0000313" key="2">
    <source>
        <dbReference type="Proteomes" id="UP000308600"/>
    </source>
</evidence>
<name>A0ACD3B792_9AGAR</name>
<gene>
    <name evidence="1" type="ORF">BDN72DRAFT_833909</name>
</gene>
<protein>
    <submittedName>
        <fullName evidence="1">Glyoxalase/Bleomycin resistance protein/Dihydroxybiphenyl dioxygenase</fullName>
    </submittedName>
</protein>
<keyword evidence="1" id="KW-0223">Dioxygenase</keyword>
<dbReference type="Proteomes" id="UP000308600">
    <property type="component" value="Unassembled WGS sequence"/>
</dbReference>
<evidence type="ECO:0000313" key="1">
    <source>
        <dbReference type="EMBL" id="TFK74183.1"/>
    </source>
</evidence>
<proteinExistence type="predicted"/>
<reference evidence="1 2" key="1">
    <citation type="journal article" date="2019" name="Nat. Ecol. Evol.">
        <title>Megaphylogeny resolves global patterns of mushroom evolution.</title>
        <authorList>
            <person name="Varga T."/>
            <person name="Krizsan K."/>
            <person name="Foldi C."/>
            <person name="Dima B."/>
            <person name="Sanchez-Garcia M."/>
            <person name="Sanchez-Ramirez S."/>
            <person name="Szollosi G.J."/>
            <person name="Szarkandi J.G."/>
            <person name="Papp V."/>
            <person name="Albert L."/>
            <person name="Andreopoulos W."/>
            <person name="Angelini C."/>
            <person name="Antonin V."/>
            <person name="Barry K.W."/>
            <person name="Bougher N.L."/>
            <person name="Buchanan P."/>
            <person name="Buyck B."/>
            <person name="Bense V."/>
            <person name="Catcheside P."/>
            <person name="Chovatia M."/>
            <person name="Cooper J."/>
            <person name="Damon W."/>
            <person name="Desjardin D."/>
            <person name="Finy P."/>
            <person name="Geml J."/>
            <person name="Haridas S."/>
            <person name="Hughes K."/>
            <person name="Justo A."/>
            <person name="Karasinski D."/>
            <person name="Kautmanova I."/>
            <person name="Kiss B."/>
            <person name="Kocsube S."/>
            <person name="Kotiranta H."/>
            <person name="LaButti K.M."/>
            <person name="Lechner B.E."/>
            <person name="Liimatainen K."/>
            <person name="Lipzen A."/>
            <person name="Lukacs Z."/>
            <person name="Mihaltcheva S."/>
            <person name="Morgado L.N."/>
            <person name="Niskanen T."/>
            <person name="Noordeloos M.E."/>
            <person name="Ohm R.A."/>
            <person name="Ortiz-Santana B."/>
            <person name="Ovrebo C."/>
            <person name="Racz N."/>
            <person name="Riley R."/>
            <person name="Savchenko A."/>
            <person name="Shiryaev A."/>
            <person name="Soop K."/>
            <person name="Spirin V."/>
            <person name="Szebenyi C."/>
            <person name="Tomsovsky M."/>
            <person name="Tulloss R.E."/>
            <person name="Uehling J."/>
            <person name="Grigoriev I.V."/>
            <person name="Vagvolgyi C."/>
            <person name="Papp T."/>
            <person name="Martin F.M."/>
            <person name="Miettinen O."/>
            <person name="Hibbett D.S."/>
            <person name="Nagy L.G."/>
        </authorList>
    </citation>
    <scope>NUCLEOTIDE SEQUENCE [LARGE SCALE GENOMIC DNA]</scope>
    <source>
        <strain evidence="1 2">NL-1719</strain>
    </source>
</reference>
<sequence length="174" mass="18779">MGFDHIGLKTADVDKLSAFYLKALAPLGYRKIMQPMPHVVGLGTCGPSFWLAGPCPEQQAALEKVASESEDTKTSSWPVSTPIHVAFSTRSRAAVRAFHKAALEAGAKCNGPPGFRPEYFSLYYAAYVTDPEGRNIEAVCMLPGIWSEDGPFWSLISGVAVAVAAGATKWWGIW</sequence>
<organism evidence="1 2">
    <name type="scientific">Pluteus cervinus</name>
    <dbReference type="NCBI Taxonomy" id="181527"/>
    <lineage>
        <taxon>Eukaryota</taxon>
        <taxon>Fungi</taxon>
        <taxon>Dikarya</taxon>
        <taxon>Basidiomycota</taxon>
        <taxon>Agaricomycotina</taxon>
        <taxon>Agaricomycetes</taxon>
        <taxon>Agaricomycetidae</taxon>
        <taxon>Agaricales</taxon>
        <taxon>Pluteineae</taxon>
        <taxon>Pluteaceae</taxon>
        <taxon>Pluteus</taxon>
    </lineage>
</organism>
<accession>A0ACD3B792</accession>
<keyword evidence="1" id="KW-0560">Oxidoreductase</keyword>